<evidence type="ECO:0000313" key="1">
    <source>
        <dbReference type="EMBL" id="MFD2569618.1"/>
    </source>
</evidence>
<organism evidence="1 2">
    <name type="scientific">Spirosoma soli</name>
    <dbReference type="NCBI Taxonomy" id="1770529"/>
    <lineage>
        <taxon>Bacteria</taxon>
        <taxon>Pseudomonadati</taxon>
        <taxon>Bacteroidota</taxon>
        <taxon>Cytophagia</taxon>
        <taxon>Cytophagales</taxon>
        <taxon>Cytophagaceae</taxon>
        <taxon>Spirosoma</taxon>
    </lineage>
</organism>
<dbReference type="EMBL" id="JBHULN010000001">
    <property type="protein sequence ID" value="MFD2569618.1"/>
    <property type="molecule type" value="Genomic_DNA"/>
</dbReference>
<dbReference type="Proteomes" id="UP001597469">
    <property type="component" value="Unassembled WGS sequence"/>
</dbReference>
<dbReference type="RefSeq" id="WP_381518947.1">
    <property type="nucleotide sequence ID" value="NZ_JBHULN010000001.1"/>
</dbReference>
<comment type="caution">
    <text evidence="1">The sequence shown here is derived from an EMBL/GenBank/DDBJ whole genome shotgun (WGS) entry which is preliminary data.</text>
</comment>
<evidence type="ECO:0008006" key="3">
    <source>
        <dbReference type="Google" id="ProtNLM"/>
    </source>
</evidence>
<proteinExistence type="predicted"/>
<sequence>MKTSHILLAIIAVLTLTGMVATDILLKDQYRTIDWRNPYQQFEQKALPAARHWVIDAAPIYEIKVVRSTGQPKALVAPDEGKFFRVRQEGDTAFVTLTPDYDGYLNRPRDDANQELGTHLLLQLPDVRTIRVNDGRLTLSDYTADSLNVWLQNSRLRTNKLTIANSLKLTASQNSFAVLGRDHYKLLQVNVQDSSGLRLNNTQALAFRPEVSSKAEVQLREGALRWLSK</sequence>
<accession>A0ABW5LXV7</accession>
<keyword evidence="2" id="KW-1185">Reference proteome</keyword>
<protein>
    <recommendedName>
        <fullName evidence="3">DUF2807 domain-containing protein</fullName>
    </recommendedName>
</protein>
<gene>
    <name evidence="1" type="ORF">ACFSUS_03180</name>
</gene>
<name>A0ABW5LXV7_9BACT</name>
<evidence type="ECO:0000313" key="2">
    <source>
        <dbReference type="Proteomes" id="UP001597469"/>
    </source>
</evidence>
<reference evidence="2" key="1">
    <citation type="journal article" date="2019" name="Int. J. Syst. Evol. Microbiol.">
        <title>The Global Catalogue of Microorganisms (GCM) 10K type strain sequencing project: providing services to taxonomists for standard genome sequencing and annotation.</title>
        <authorList>
            <consortium name="The Broad Institute Genomics Platform"/>
            <consortium name="The Broad Institute Genome Sequencing Center for Infectious Disease"/>
            <person name="Wu L."/>
            <person name="Ma J."/>
        </authorList>
    </citation>
    <scope>NUCLEOTIDE SEQUENCE [LARGE SCALE GENOMIC DNA]</scope>
    <source>
        <strain evidence="2">KCTC 42805</strain>
    </source>
</reference>